<evidence type="ECO:0000313" key="4">
    <source>
        <dbReference type="EMBL" id="MBJ3774617.1"/>
    </source>
</evidence>
<dbReference type="FunFam" id="3.20.20.140:FF:000019">
    <property type="entry name" value="Cytosine deaminase"/>
    <property type="match status" value="1"/>
</dbReference>
<dbReference type="PANTHER" id="PTHR32027:SF9">
    <property type="entry name" value="BLL3847 PROTEIN"/>
    <property type="match status" value="1"/>
</dbReference>
<keyword evidence="2" id="KW-0378">Hydrolase</keyword>
<dbReference type="Pfam" id="PF07969">
    <property type="entry name" value="Amidohydro_3"/>
    <property type="match status" value="1"/>
</dbReference>
<dbReference type="Proteomes" id="UP000609531">
    <property type="component" value="Unassembled WGS sequence"/>
</dbReference>
<dbReference type="GO" id="GO:0019239">
    <property type="term" value="F:deaminase activity"/>
    <property type="evidence" value="ECO:0007669"/>
    <property type="project" value="UniProtKB-ARBA"/>
</dbReference>
<evidence type="ECO:0000313" key="5">
    <source>
        <dbReference type="Proteomes" id="UP000609531"/>
    </source>
</evidence>
<dbReference type="InterPro" id="IPR013108">
    <property type="entry name" value="Amidohydro_3"/>
</dbReference>
<keyword evidence="1" id="KW-0479">Metal-binding</keyword>
<evidence type="ECO:0000259" key="3">
    <source>
        <dbReference type="Pfam" id="PF07969"/>
    </source>
</evidence>
<dbReference type="AlphaFoldDB" id="A0A934IJ05"/>
<dbReference type="SUPFAM" id="SSF51338">
    <property type="entry name" value="Composite domain of metallo-dependent hydrolases"/>
    <property type="match status" value="1"/>
</dbReference>
<organism evidence="4 5">
    <name type="scientific">Acuticoccus mangrovi</name>
    <dbReference type="NCBI Taxonomy" id="2796142"/>
    <lineage>
        <taxon>Bacteria</taxon>
        <taxon>Pseudomonadati</taxon>
        <taxon>Pseudomonadota</taxon>
        <taxon>Alphaproteobacteria</taxon>
        <taxon>Hyphomicrobiales</taxon>
        <taxon>Amorphaceae</taxon>
        <taxon>Acuticoccus</taxon>
    </lineage>
</organism>
<dbReference type="InterPro" id="IPR011059">
    <property type="entry name" value="Metal-dep_hydrolase_composite"/>
</dbReference>
<reference evidence="4" key="1">
    <citation type="submission" date="2020-12" db="EMBL/GenBank/DDBJ databases">
        <title>Bacterial taxonomy.</title>
        <authorList>
            <person name="Pan X."/>
        </authorList>
    </citation>
    <scope>NUCLEOTIDE SEQUENCE</scope>
    <source>
        <strain evidence="4">B2012</strain>
    </source>
</reference>
<dbReference type="EMBL" id="JAEKJA010000001">
    <property type="protein sequence ID" value="MBJ3774617.1"/>
    <property type="molecule type" value="Genomic_DNA"/>
</dbReference>
<protein>
    <submittedName>
        <fullName evidence="4">Amidohydrolase family protein</fullName>
    </submittedName>
</protein>
<dbReference type="Gene3D" id="2.30.40.10">
    <property type="entry name" value="Urease, subunit C, domain 1"/>
    <property type="match status" value="1"/>
</dbReference>
<comment type="caution">
    <text evidence="4">The sequence shown here is derived from an EMBL/GenBank/DDBJ whole genome shotgun (WGS) entry which is preliminary data.</text>
</comment>
<dbReference type="InterPro" id="IPR052349">
    <property type="entry name" value="Metallo-hydrolase_Enzymes"/>
</dbReference>
<proteinExistence type="predicted"/>
<dbReference type="Gene3D" id="3.20.20.140">
    <property type="entry name" value="Metal-dependent hydrolases"/>
    <property type="match status" value="1"/>
</dbReference>
<dbReference type="GO" id="GO:0046872">
    <property type="term" value="F:metal ion binding"/>
    <property type="evidence" value="ECO:0007669"/>
    <property type="project" value="UniProtKB-KW"/>
</dbReference>
<accession>A0A934IJ05</accession>
<dbReference type="RefSeq" id="WP_198880484.1">
    <property type="nucleotide sequence ID" value="NZ_JAEKJA010000001.1"/>
</dbReference>
<name>A0A934IJ05_9HYPH</name>
<dbReference type="InterPro" id="IPR032466">
    <property type="entry name" value="Metal_Hydrolase"/>
</dbReference>
<gene>
    <name evidence="4" type="ORF">JCR33_02905</name>
</gene>
<dbReference type="PANTHER" id="PTHR32027">
    <property type="entry name" value="CYTOSINE DEAMINASE"/>
    <property type="match status" value="1"/>
</dbReference>
<evidence type="ECO:0000256" key="2">
    <source>
        <dbReference type="ARBA" id="ARBA00022801"/>
    </source>
</evidence>
<dbReference type="GO" id="GO:0016814">
    <property type="term" value="F:hydrolase activity, acting on carbon-nitrogen (but not peptide) bonds, in cyclic amidines"/>
    <property type="evidence" value="ECO:0007669"/>
    <property type="project" value="TreeGrafter"/>
</dbReference>
<feature type="domain" description="Amidohydrolase 3" evidence="3">
    <location>
        <begin position="127"/>
        <end position="395"/>
    </location>
</feature>
<sequence length="409" mass="44540">MPDLVIKNASVPAWGDQLVDIAIEGETIAGVAPSIQADCPVHDAEGLLVAAGLVETHIHLDKSRIIDRCEPETKRLPEAVRRVSDVKHTFTVEDVVARADETVRNAVANGTTRMRTHVEVDPKVGMRGFEGVQEVAKRWKWAIDIEICVFPQEGLTNSPGTDELMVEGLKRGATAVGAAPGYDTDHAGQIRRVFELAREFDVDIDMHLDFGNTPDDLDAILTCELAKEHGYEGRVAIGHATKLSTLSVDKQKEVALRLADAGVAVTVLPATDLFLMGRDQDHNVRRGLVDANMFAEHGCNCSLSTNNILNPFTPYGDCSLIRMANLHANVLQVSHKERLADCFAMLTDRSAKLLNLKDYGIAAGNPADLVIIDAASPADAVARIAQPLAVFKRGRRTVTRTRPELHPPH</sequence>
<dbReference type="SUPFAM" id="SSF51556">
    <property type="entry name" value="Metallo-dependent hydrolases"/>
    <property type="match status" value="1"/>
</dbReference>
<dbReference type="CDD" id="cd01293">
    <property type="entry name" value="Bact_CD"/>
    <property type="match status" value="1"/>
</dbReference>
<keyword evidence="5" id="KW-1185">Reference proteome</keyword>
<evidence type="ECO:0000256" key="1">
    <source>
        <dbReference type="ARBA" id="ARBA00022723"/>
    </source>
</evidence>